<dbReference type="EMBL" id="BARV01035184">
    <property type="protein sequence ID" value="GAI54695.1"/>
    <property type="molecule type" value="Genomic_DNA"/>
</dbReference>
<feature type="domain" description="Bacillithiol biosynthesis BshC N-terminal Rossmann-like" evidence="1">
    <location>
        <begin position="6"/>
        <end position="74"/>
    </location>
</feature>
<accession>X1QUW7</accession>
<dbReference type="Pfam" id="PF10079">
    <property type="entry name" value="Rossmann-like_BshC"/>
    <property type="match status" value="1"/>
</dbReference>
<evidence type="ECO:0000313" key="2">
    <source>
        <dbReference type="EMBL" id="GAI54695.1"/>
    </source>
</evidence>
<sequence>MIESKGINTKKFYYNHLFRDYIFNFENVGEYYQYDYRNIGGYKKRVLDLKADYDKENRSKIYNILKDYNKNIGCCPPI</sequence>
<feature type="non-terminal residue" evidence="2">
    <location>
        <position position="78"/>
    </location>
</feature>
<evidence type="ECO:0000259" key="1">
    <source>
        <dbReference type="Pfam" id="PF10079"/>
    </source>
</evidence>
<organism evidence="2">
    <name type="scientific">marine sediment metagenome</name>
    <dbReference type="NCBI Taxonomy" id="412755"/>
    <lineage>
        <taxon>unclassified sequences</taxon>
        <taxon>metagenomes</taxon>
        <taxon>ecological metagenomes</taxon>
    </lineage>
</organism>
<gene>
    <name evidence="2" type="ORF">S06H3_54940</name>
</gene>
<dbReference type="AlphaFoldDB" id="X1QUW7"/>
<protein>
    <recommendedName>
        <fullName evidence="1">Bacillithiol biosynthesis BshC N-terminal Rossmann-like domain-containing protein</fullName>
    </recommendedName>
</protein>
<reference evidence="2" key="1">
    <citation type="journal article" date="2014" name="Front. Microbiol.">
        <title>High frequency of phylogenetically diverse reductive dehalogenase-homologous genes in deep subseafloor sedimentary metagenomes.</title>
        <authorList>
            <person name="Kawai M."/>
            <person name="Futagami T."/>
            <person name="Toyoda A."/>
            <person name="Takaki Y."/>
            <person name="Nishi S."/>
            <person name="Hori S."/>
            <person name="Arai W."/>
            <person name="Tsubouchi T."/>
            <person name="Morono Y."/>
            <person name="Uchiyama I."/>
            <person name="Ito T."/>
            <person name="Fujiyama A."/>
            <person name="Inagaki F."/>
            <person name="Takami H."/>
        </authorList>
    </citation>
    <scope>NUCLEOTIDE SEQUENCE</scope>
    <source>
        <strain evidence="2">Expedition CK06-06</strain>
    </source>
</reference>
<name>X1QUW7_9ZZZZ</name>
<comment type="caution">
    <text evidence="2">The sequence shown here is derived from an EMBL/GenBank/DDBJ whole genome shotgun (WGS) entry which is preliminary data.</text>
</comment>
<dbReference type="InterPro" id="IPR055398">
    <property type="entry name" value="Rossmann-like_BshC"/>
</dbReference>
<proteinExistence type="predicted"/>